<evidence type="ECO:0000313" key="3">
    <source>
        <dbReference type="Proteomes" id="UP000193431"/>
    </source>
</evidence>
<name>A0A1W6MNA0_9FLAO</name>
<evidence type="ECO:0000256" key="1">
    <source>
        <dbReference type="SAM" id="Phobius"/>
    </source>
</evidence>
<keyword evidence="1" id="KW-1133">Transmembrane helix</keyword>
<dbReference type="OrthoDB" id="1453319at2"/>
<gene>
    <name evidence="2" type="ORF">BST97_14350</name>
</gene>
<dbReference type="STRING" id="331648.BST97_14350"/>
<reference evidence="2 3" key="1">
    <citation type="submission" date="2016-11" db="EMBL/GenBank/DDBJ databases">
        <title>Trade-off between light-utilization and light-protection in marine flavobacteria.</title>
        <authorList>
            <person name="Kumagai Y."/>
        </authorList>
    </citation>
    <scope>NUCLEOTIDE SEQUENCE [LARGE SCALE GENOMIC DNA]</scope>
    <source>
        <strain evidence="2 3">JCM 13191</strain>
    </source>
</reference>
<feature type="transmembrane region" description="Helical" evidence="1">
    <location>
        <begin position="35"/>
        <end position="57"/>
    </location>
</feature>
<keyword evidence="1" id="KW-0812">Transmembrane</keyword>
<accession>A0A1W6MNA0</accession>
<proteinExistence type="predicted"/>
<keyword evidence="1" id="KW-0472">Membrane</keyword>
<organism evidence="2 3">
    <name type="scientific">Nonlabens spongiae</name>
    <dbReference type="NCBI Taxonomy" id="331648"/>
    <lineage>
        <taxon>Bacteria</taxon>
        <taxon>Pseudomonadati</taxon>
        <taxon>Bacteroidota</taxon>
        <taxon>Flavobacteriia</taxon>
        <taxon>Flavobacteriales</taxon>
        <taxon>Flavobacteriaceae</taxon>
        <taxon>Nonlabens</taxon>
    </lineage>
</organism>
<sequence length="65" mass="7010">MKIVYYIILVLSILSIVFNATKLNFANLLVGESQVAVISIVAALCVSVLSGIMLISLKINEQQEG</sequence>
<protein>
    <submittedName>
        <fullName evidence="2">Uncharacterized protein</fullName>
    </submittedName>
</protein>
<dbReference type="RefSeq" id="WP_085767879.1">
    <property type="nucleotide sequence ID" value="NZ_CP019344.1"/>
</dbReference>
<keyword evidence="3" id="KW-1185">Reference proteome</keyword>
<dbReference type="Proteomes" id="UP000193431">
    <property type="component" value="Chromosome"/>
</dbReference>
<evidence type="ECO:0000313" key="2">
    <source>
        <dbReference type="EMBL" id="ARN79075.1"/>
    </source>
</evidence>
<dbReference type="EMBL" id="CP019344">
    <property type="protein sequence ID" value="ARN79075.1"/>
    <property type="molecule type" value="Genomic_DNA"/>
</dbReference>
<dbReference type="AlphaFoldDB" id="A0A1W6MNA0"/>